<dbReference type="AlphaFoldDB" id="A0A6A4H9E9"/>
<gene>
    <name evidence="2" type="ORF">BT96DRAFT_943645</name>
</gene>
<sequence>MISGIISLFETVVLNDELERRAPTDRVSGRDSLVFNFALDVHSLPELYLSNLFRPMSAVSLASEHEVNLELDHVLHLPHFLHEWHRCHRFRHIDPAWQTVGTYWKSFSTVTSSTFLRTKTMKSTSSQDSYHRNYHYRPDRRGNVRETHSNTEEEQYKRWKNTSEHLASQGQRKGKMSHAFVEVENETIAGKSSQLVFAGAVFLGMERGQEALRLRGAWKESSWRLRSSLYSLAVSIYLSPLSQESIMTAHFLKVPLLPFHSLISIFAKFPADIDLEVFWTSFLRDLLFDAVFAAIQVLVALIDQRKNEEMVMMRIIGAQNLGIWAD</sequence>
<feature type="region of interest" description="Disordered" evidence="1">
    <location>
        <begin position="127"/>
        <end position="173"/>
    </location>
</feature>
<dbReference type="EMBL" id="ML769563">
    <property type="protein sequence ID" value="KAE9393837.1"/>
    <property type="molecule type" value="Genomic_DNA"/>
</dbReference>
<feature type="compositionally biased region" description="Basic and acidic residues" evidence="1">
    <location>
        <begin position="136"/>
        <end position="163"/>
    </location>
</feature>
<protein>
    <submittedName>
        <fullName evidence="2">Uncharacterized protein</fullName>
    </submittedName>
</protein>
<dbReference type="OrthoDB" id="336240at2759"/>
<organism evidence="2 3">
    <name type="scientific">Gymnopus androsaceus JB14</name>
    <dbReference type="NCBI Taxonomy" id="1447944"/>
    <lineage>
        <taxon>Eukaryota</taxon>
        <taxon>Fungi</taxon>
        <taxon>Dikarya</taxon>
        <taxon>Basidiomycota</taxon>
        <taxon>Agaricomycotina</taxon>
        <taxon>Agaricomycetes</taxon>
        <taxon>Agaricomycetidae</taxon>
        <taxon>Agaricales</taxon>
        <taxon>Marasmiineae</taxon>
        <taxon>Omphalotaceae</taxon>
        <taxon>Gymnopus</taxon>
    </lineage>
</organism>
<name>A0A6A4H9E9_9AGAR</name>
<accession>A0A6A4H9E9</accession>
<reference evidence="2" key="1">
    <citation type="journal article" date="2019" name="Environ. Microbiol.">
        <title>Fungal ecological strategies reflected in gene transcription - a case study of two litter decomposers.</title>
        <authorList>
            <person name="Barbi F."/>
            <person name="Kohler A."/>
            <person name="Barry K."/>
            <person name="Baskaran P."/>
            <person name="Daum C."/>
            <person name="Fauchery L."/>
            <person name="Ihrmark K."/>
            <person name="Kuo A."/>
            <person name="LaButti K."/>
            <person name="Lipzen A."/>
            <person name="Morin E."/>
            <person name="Grigoriev I.V."/>
            <person name="Henrissat B."/>
            <person name="Lindahl B."/>
            <person name="Martin F."/>
        </authorList>
    </citation>
    <scope>NUCLEOTIDE SEQUENCE</scope>
    <source>
        <strain evidence="2">JB14</strain>
    </source>
</reference>
<evidence type="ECO:0000313" key="2">
    <source>
        <dbReference type="EMBL" id="KAE9393837.1"/>
    </source>
</evidence>
<keyword evidence="3" id="KW-1185">Reference proteome</keyword>
<evidence type="ECO:0000313" key="3">
    <source>
        <dbReference type="Proteomes" id="UP000799118"/>
    </source>
</evidence>
<proteinExistence type="predicted"/>
<evidence type="ECO:0000256" key="1">
    <source>
        <dbReference type="SAM" id="MobiDB-lite"/>
    </source>
</evidence>
<dbReference type="Proteomes" id="UP000799118">
    <property type="component" value="Unassembled WGS sequence"/>
</dbReference>